<feature type="transmembrane region" description="Helical" evidence="1">
    <location>
        <begin position="63"/>
        <end position="83"/>
    </location>
</feature>
<dbReference type="AlphaFoldDB" id="A0A7Z0RJK6"/>
<sequence length="165" mass="17848">MERLTMQIILILCLVAAAIGSGLIAGIFFAFSTFIMTAFSRIPAEQGIAAMNSINVTIVRSPFMGLFVPTAVLCLVIVVLALIDWRGGVSALMLTGAALYIFASFLSTIIFNVPMNDALAKVGGNGPEAVQVWSTYVRDWTWWNHVRTFASLLASVAFVRALMIV</sequence>
<name>A0A7Z0RJK6_9HYPH</name>
<proteinExistence type="predicted"/>
<feature type="transmembrane region" description="Helical" evidence="1">
    <location>
        <begin position="142"/>
        <end position="163"/>
    </location>
</feature>
<organism evidence="2 3">
    <name type="scientific">Rhizobium changzhiense</name>
    <dbReference type="NCBI Taxonomy" id="2692317"/>
    <lineage>
        <taxon>Bacteria</taxon>
        <taxon>Pseudomonadati</taxon>
        <taxon>Pseudomonadota</taxon>
        <taxon>Alphaproteobacteria</taxon>
        <taxon>Hyphomicrobiales</taxon>
        <taxon>Rhizobiaceae</taxon>
        <taxon>Rhizobium/Agrobacterium group</taxon>
        <taxon>Rhizobium</taxon>
    </lineage>
</organism>
<gene>
    <name evidence="2" type="ORF">HX900_06475</name>
</gene>
<keyword evidence="1" id="KW-0472">Membrane</keyword>
<evidence type="ECO:0000256" key="1">
    <source>
        <dbReference type="SAM" id="Phobius"/>
    </source>
</evidence>
<dbReference type="Proteomes" id="UP000532162">
    <property type="component" value="Unassembled WGS sequence"/>
</dbReference>
<feature type="transmembrane region" description="Helical" evidence="1">
    <location>
        <begin position="7"/>
        <end position="31"/>
    </location>
</feature>
<evidence type="ECO:0000313" key="3">
    <source>
        <dbReference type="Proteomes" id="UP000532162"/>
    </source>
</evidence>
<dbReference type="Pfam" id="PF08592">
    <property type="entry name" value="Anthrone_oxy"/>
    <property type="match status" value="1"/>
</dbReference>
<protein>
    <submittedName>
        <fullName evidence="2">DUF1772 domain-containing protein</fullName>
    </submittedName>
</protein>
<accession>A0A7Z0RJK6</accession>
<dbReference type="EMBL" id="JACCPJ010000001">
    <property type="protein sequence ID" value="NZD60761.1"/>
    <property type="molecule type" value="Genomic_DNA"/>
</dbReference>
<comment type="caution">
    <text evidence="2">The sequence shown here is derived from an EMBL/GenBank/DDBJ whole genome shotgun (WGS) entry which is preliminary data.</text>
</comment>
<keyword evidence="1" id="KW-0812">Transmembrane</keyword>
<keyword evidence="1" id="KW-1133">Transmembrane helix</keyword>
<feature type="transmembrane region" description="Helical" evidence="1">
    <location>
        <begin position="90"/>
        <end position="111"/>
    </location>
</feature>
<dbReference type="RefSeq" id="WP_180693904.1">
    <property type="nucleotide sequence ID" value="NZ_JACCPJ010000001.1"/>
</dbReference>
<reference evidence="2 3" key="1">
    <citation type="submission" date="2020-07" db="EMBL/GenBank/DDBJ databases">
        <authorList>
            <person name="Sun Q."/>
        </authorList>
    </citation>
    <scope>NUCLEOTIDE SEQUENCE [LARGE SCALE GENOMIC DNA]</scope>
    <source>
        <strain evidence="2 3">WYCCWR 11290</strain>
    </source>
</reference>
<dbReference type="InterPro" id="IPR013901">
    <property type="entry name" value="Anthrone_oxy"/>
</dbReference>
<evidence type="ECO:0000313" key="2">
    <source>
        <dbReference type="EMBL" id="NZD60761.1"/>
    </source>
</evidence>